<protein>
    <submittedName>
        <fullName evidence="2">Uncharacterized protein</fullName>
    </submittedName>
</protein>
<evidence type="ECO:0000313" key="3">
    <source>
        <dbReference type="Proteomes" id="UP000823775"/>
    </source>
</evidence>
<proteinExistence type="predicted"/>
<feature type="region of interest" description="Disordered" evidence="1">
    <location>
        <begin position="1"/>
        <end position="34"/>
    </location>
</feature>
<gene>
    <name evidence="2" type="ORF">HAX54_023599</name>
</gene>
<feature type="non-terminal residue" evidence="2">
    <location>
        <position position="60"/>
    </location>
</feature>
<accession>A0ABS8UYK4</accession>
<comment type="caution">
    <text evidence="2">The sequence shown here is derived from an EMBL/GenBank/DDBJ whole genome shotgun (WGS) entry which is preliminary data.</text>
</comment>
<organism evidence="2 3">
    <name type="scientific">Datura stramonium</name>
    <name type="common">Jimsonweed</name>
    <name type="synonym">Common thornapple</name>
    <dbReference type="NCBI Taxonomy" id="4076"/>
    <lineage>
        <taxon>Eukaryota</taxon>
        <taxon>Viridiplantae</taxon>
        <taxon>Streptophyta</taxon>
        <taxon>Embryophyta</taxon>
        <taxon>Tracheophyta</taxon>
        <taxon>Spermatophyta</taxon>
        <taxon>Magnoliopsida</taxon>
        <taxon>eudicotyledons</taxon>
        <taxon>Gunneridae</taxon>
        <taxon>Pentapetalae</taxon>
        <taxon>asterids</taxon>
        <taxon>lamiids</taxon>
        <taxon>Solanales</taxon>
        <taxon>Solanaceae</taxon>
        <taxon>Solanoideae</taxon>
        <taxon>Datureae</taxon>
        <taxon>Datura</taxon>
    </lineage>
</organism>
<evidence type="ECO:0000256" key="1">
    <source>
        <dbReference type="SAM" id="MobiDB-lite"/>
    </source>
</evidence>
<name>A0ABS8UYK4_DATST</name>
<evidence type="ECO:0000313" key="2">
    <source>
        <dbReference type="EMBL" id="MCD9639220.1"/>
    </source>
</evidence>
<dbReference type="EMBL" id="JACEIK010002866">
    <property type="protein sequence ID" value="MCD9639220.1"/>
    <property type="molecule type" value="Genomic_DNA"/>
</dbReference>
<feature type="compositionally biased region" description="Polar residues" evidence="1">
    <location>
        <begin position="1"/>
        <end position="10"/>
    </location>
</feature>
<keyword evidence="3" id="KW-1185">Reference proteome</keyword>
<dbReference type="Proteomes" id="UP000823775">
    <property type="component" value="Unassembled WGS sequence"/>
</dbReference>
<reference evidence="2 3" key="1">
    <citation type="journal article" date="2021" name="BMC Genomics">
        <title>Datura genome reveals duplications of psychoactive alkaloid biosynthetic genes and high mutation rate following tissue culture.</title>
        <authorList>
            <person name="Rajewski A."/>
            <person name="Carter-House D."/>
            <person name="Stajich J."/>
            <person name="Litt A."/>
        </authorList>
    </citation>
    <scope>NUCLEOTIDE SEQUENCE [LARGE SCALE GENOMIC DNA]</scope>
    <source>
        <strain evidence="2">AR-01</strain>
    </source>
</reference>
<sequence>MPSSPSNFNGSPIFGGCSKKNKKGDGAPSEPSIDTFVPRTFCFDDDIKIRMVVMKGVRIE</sequence>